<dbReference type="Pfam" id="PF12854">
    <property type="entry name" value="PPR_1"/>
    <property type="match status" value="2"/>
</dbReference>
<dbReference type="GO" id="GO:0003729">
    <property type="term" value="F:mRNA binding"/>
    <property type="evidence" value="ECO:0007669"/>
    <property type="project" value="TreeGrafter"/>
</dbReference>
<evidence type="ECO:0000256" key="2">
    <source>
        <dbReference type="ARBA" id="ARBA00022946"/>
    </source>
</evidence>
<comment type="caution">
    <text evidence="4">The sequence shown here is derived from an EMBL/GenBank/DDBJ whole genome shotgun (WGS) entry which is preliminary data.</text>
</comment>
<dbReference type="AlphaFoldDB" id="A0A6G1EWV4"/>
<dbReference type="Pfam" id="PF01535">
    <property type="entry name" value="PPR"/>
    <property type="match status" value="5"/>
</dbReference>
<feature type="repeat" description="PPR" evidence="3">
    <location>
        <begin position="648"/>
        <end position="682"/>
    </location>
</feature>
<dbReference type="Pfam" id="PF13041">
    <property type="entry name" value="PPR_2"/>
    <property type="match status" value="6"/>
</dbReference>
<dbReference type="PROSITE" id="PS51375">
    <property type="entry name" value="PPR"/>
    <property type="match status" value="14"/>
</dbReference>
<protein>
    <recommendedName>
        <fullName evidence="6">Pentacotripeptide-repeat region of PRORP domain-containing protein</fullName>
    </recommendedName>
</protein>
<dbReference type="OrthoDB" id="185373at2759"/>
<dbReference type="Gene3D" id="1.25.40.10">
    <property type="entry name" value="Tetratricopeptide repeat domain"/>
    <property type="match status" value="7"/>
</dbReference>
<accession>A0A6G1EWV4</accession>
<dbReference type="PANTHER" id="PTHR47933">
    <property type="entry name" value="PENTATRICOPEPTIDE REPEAT-CONTAINING PROTEIN 1, MITOCHONDRIAL"/>
    <property type="match status" value="1"/>
</dbReference>
<keyword evidence="5" id="KW-1185">Reference proteome</keyword>
<gene>
    <name evidence="4" type="ORF">E2562_016387</name>
</gene>
<dbReference type="InterPro" id="IPR011990">
    <property type="entry name" value="TPR-like_helical_dom_sf"/>
</dbReference>
<dbReference type="SUPFAM" id="SSF81901">
    <property type="entry name" value="HCP-like"/>
    <property type="match status" value="1"/>
</dbReference>
<reference evidence="4 5" key="1">
    <citation type="submission" date="2019-11" db="EMBL/GenBank/DDBJ databases">
        <title>Whole genome sequence of Oryza granulata.</title>
        <authorList>
            <person name="Li W."/>
        </authorList>
    </citation>
    <scope>NUCLEOTIDE SEQUENCE [LARGE SCALE GENOMIC DNA]</scope>
    <source>
        <strain evidence="5">cv. Menghai</strain>
        <tissue evidence="4">Leaf</tissue>
    </source>
</reference>
<feature type="repeat" description="PPR" evidence="3">
    <location>
        <begin position="578"/>
        <end position="612"/>
    </location>
</feature>
<evidence type="ECO:0000256" key="1">
    <source>
        <dbReference type="ARBA" id="ARBA00022737"/>
    </source>
</evidence>
<organism evidence="4 5">
    <name type="scientific">Oryza meyeriana var. granulata</name>
    <dbReference type="NCBI Taxonomy" id="110450"/>
    <lineage>
        <taxon>Eukaryota</taxon>
        <taxon>Viridiplantae</taxon>
        <taxon>Streptophyta</taxon>
        <taxon>Embryophyta</taxon>
        <taxon>Tracheophyta</taxon>
        <taxon>Spermatophyta</taxon>
        <taxon>Magnoliopsida</taxon>
        <taxon>Liliopsida</taxon>
        <taxon>Poales</taxon>
        <taxon>Poaceae</taxon>
        <taxon>BOP clade</taxon>
        <taxon>Oryzoideae</taxon>
        <taxon>Oryzeae</taxon>
        <taxon>Oryzinae</taxon>
        <taxon>Oryza</taxon>
        <taxon>Oryza meyeriana</taxon>
    </lineage>
</organism>
<feature type="repeat" description="PPR" evidence="3">
    <location>
        <begin position="192"/>
        <end position="226"/>
    </location>
</feature>
<evidence type="ECO:0000313" key="5">
    <source>
        <dbReference type="Proteomes" id="UP000479710"/>
    </source>
</evidence>
<evidence type="ECO:0000313" key="4">
    <source>
        <dbReference type="EMBL" id="KAF0929148.1"/>
    </source>
</evidence>
<feature type="repeat" description="PPR" evidence="3">
    <location>
        <begin position="262"/>
        <end position="296"/>
    </location>
</feature>
<evidence type="ECO:0000256" key="3">
    <source>
        <dbReference type="PROSITE-ProRule" id="PRU00708"/>
    </source>
</evidence>
<dbReference type="PANTHER" id="PTHR47933:SF46">
    <property type="entry name" value="REPEAT-LIKE SUPERFAMILY PROTEIN, PUTATIVE ISOFORM 1-RELATED"/>
    <property type="match status" value="1"/>
</dbReference>
<feature type="repeat" description="PPR" evidence="3">
    <location>
        <begin position="867"/>
        <end position="901"/>
    </location>
</feature>
<dbReference type="InterPro" id="IPR051240">
    <property type="entry name" value="Mito_RNA-Proc/Resp"/>
</dbReference>
<evidence type="ECO:0008006" key="6">
    <source>
        <dbReference type="Google" id="ProtNLM"/>
    </source>
</evidence>
<dbReference type="InterPro" id="IPR002885">
    <property type="entry name" value="PPR_rpt"/>
</dbReference>
<feature type="repeat" description="PPR" evidence="3">
    <location>
        <begin position="333"/>
        <end position="367"/>
    </location>
</feature>
<dbReference type="NCBIfam" id="TIGR00756">
    <property type="entry name" value="PPR"/>
    <property type="match status" value="13"/>
</dbReference>
<keyword evidence="2" id="KW-0809">Transit peptide</keyword>
<feature type="repeat" description="PPR" evidence="3">
    <location>
        <begin position="543"/>
        <end position="577"/>
    </location>
</feature>
<sequence length="1005" mass="111122">MPASSPAPALAPVSRAATPGLVLSPSLYLAIFPQIARKSARAAAASTPGLAAGTGGVPAYAHAAAWPPPRVGRCAMCARAASLCAFSSHASHCADLLSRLLRRGRLREARAVASRLADTTTDPAVSDALVACHSRLGDVSSALSHFQRLVQSGGAPSAASSAALLRAMCSASMSTEAMDIFVLWLDNPAPLPISEFGILIPGLCSEGAVDKARFLFDAMLGSGLTPPVRVYRSLAFAYCKARRSLDASEMCQLMLSKGMYLDRELCTALIRVFCQQGRLEPALDVFHRMKGDEHVELDAYAYTTMIGGLFEHGYVDHGLELYHEMMDRGIEPDTATYNVMIKWYCKSKWVGAAMEMYKMMIRTGVAPDLRCYTILMASLCKDGKLGEAEHLFDKMLEGGLFPDHVMFISIARFFPKGWVVLFVRKALKAVAKLDCSGKLLELSSLAGGCSNMSLQKEADHILDEIVRSNVLPVNIVFNLMIIAMCSEGRLDVSYYLLEKLVAYGCEPSVLTYNIVIKCLCEQKRMDDARTLITVMQIRGVRPDMSTNSIMVTAYCKIGDIESALHLFDEMAKDGIEPSVAVYDSIIACLCRMRRIKEAEVTLRKMIGEGLPPDEVIYTSLLNGYSIMRQTKNACCIFDEMLERGLQPGSHAYGALINGLVKENKFRKALGYLERMLEEGIAPQTVIYTMLINQFFRKGDVRLGLDLVVLMMKNHVEPDLITYGALVTGICRNIDRRDMGPSLAKKLKEARFMLFRMLPQIIDTRKGKQKDKNISTEEKIQAAQSIIQDLAESGMMPDLHIYNGMLNGLCRANKMDEAYSLLSVMEQAGVLANHVTYTILMNNQIRLGDSNNAIQLFNSLSSGGCVFDKITYNSFIKGLSLAGRMKEALSFFLMMQKRGFVPSKASYDKLMEFLLAENAIDLVLQLFEDMFVHGYTPRYANYTSLLLVLAKDGQWSEADRIFTMMVKTGKYLDTETKKCLEELCYKQGELDLAFEMEGSMPLYAVG</sequence>
<keyword evidence="1" id="KW-0677">Repeat</keyword>
<dbReference type="Proteomes" id="UP000479710">
    <property type="component" value="Unassembled WGS sequence"/>
</dbReference>
<feature type="repeat" description="PPR" evidence="3">
    <location>
        <begin position="473"/>
        <end position="507"/>
    </location>
</feature>
<feature type="repeat" description="PPR" evidence="3">
    <location>
        <begin position="508"/>
        <end position="542"/>
    </location>
</feature>
<feature type="repeat" description="PPR" evidence="3">
    <location>
        <begin position="368"/>
        <end position="402"/>
    </location>
</feature>
<feature type="repeat" description="PPR" evidence="3">
    <location>
        <begin position="613"/>
        <end position="647"/>
    </location>
</feature>
<dbReference type="EMBL" id="SPHZ02000002">
    <property type="protein sequence ID" value="KAF0929148.1"/>
    <property type="molecule type" value="Genomic_DNA"/>
</dbReference>
<name>A0A6G1EWV4_9ORYZ</name>
<proteinExistence type="predicted"/>
<feature type="repeat" description="PPR" evidence="3">
    <location>
        <begin position="683"/>
        <end position="717"/>
    </location>
</feature>
<feature type="repeat" description="PPR" evidence="3">
    <location>
        <begin position="298"/>
        <end position="332"/>
    </location>
</feature>
<feature type="repeat" description="PPR" evidence="3">
    <location>
        <begin position="797"/>
        <end position="831"/>
    </location>
</feature>